<dbReference type="RefSeq" id="WP_189077422.1">
    <property type="nucleotide sequence ID" value="NZ_BMMX01000001.1"/>
</dbReference>
<proteinExistence type="predicted"/>
<comment type="caution">
    <text evidence="2">The sequence shown here is derived from an EMBL/GenBank/DDBJ whole genome shotgun (WGS) entry which is preliminary data.</text>
</comment>
<keyword evidence="3" id="KW-1185">Reference proteome</keyword>
<gene>
    <name evidence="2" type="ORF">GCM10012284_05920</name>
</gene>
<dbReference type="SUPFAM" id="SSF55681">
    <property type="entry name" value="Class II aaRS and biotin synthetases"/>
    <property type="match status" value="1"/>
</dbReference>
<dbReference type="Pfam" id="PF00587">
    <property type="entry name" value="tRNA-synt_2b"/>
    <property type="match status" value="1"/>
</dbReference>
<name>A0A8J3BW78_9ACTN</name>
<dbReference type="Gene3D" id="3.30.930.10">
    <property type="entry name" value="Bira Bifunctional Protein, Domain 2"/>
    <property type="match status" value="1"/>
</dbReference>
<dbReference type="InterPro" id="IPR002314">
    <property type="entry name" value="aa-tRNA-synt_IIb"/>
</dbReference>
<reference evidence="2" key="1">
    <citation type="journal article" date="2014" name="Int. J. Syst. Evol. Microbiol.">
        <title>Complete genome sequence of Corynebacterium casei LMG S-19264T (=DSM 44701T), isolated from a smear-ripened cheese.</title>
        <authorList>
            <consortium name="US DOE Joint Genome Institute (JGI-PGF)"/>
            <person name="Walter F."/>
            <person name="Albersmeier A."/>
            <person name="Kalinowski J."/>
            <person name="Ruckert C."/>
        </authorList>
    </citation>
    <scope>NUCLEOTIDE SEQUENCE</scope>
    <source>
        <strain evidence="2">CGMCC 4.7299</strain>
    </source>
</reference>
<dbReference type="Proteomes" id="UP000656042">
    <property type="component" value="Unassembled WGS sequence"/>
</dbReference>
<evidence type="ECO:0000259" key="1">
    <source>
        <dbReference type="Pfam" id="PF00587"/>
    </source>
</evidence>
<dbReference type="EMBL" id="BMMX01000001">
    <property type="protein sequence ID" value="GGK74805.1"/>
    <property type="molecule type" value="Genomic_DNA"/>
</dbReference>
<dbReference type="GO" id="GO:0004812">
    <property type="term" value="F:aminoacyl-tRNA ligase activity"/>
    <property type="evidence" value="ECO:0007669"/>
    <property type="project" value="InterPro"/>
</dbReference>
<dbReference type="AlphaFoldDB" id="A0A8J3BW78"/>
<sequence>MTGHRPPGLRWSDLGHAAFSGPLRELAHACDEAFRGMAARWSADAEDHAAVVAAADLAPIGYLRSFPHLATFATALDPEGDNLSAFAADPSDARTGAVRLTGLAATTGVLTPAACYHVYIQHRGEEFTGPRYITTQNTCFRRESHYQPLRRQHSFRMREIVCLGTREEVTAFLDENRRLTTRLLTALGLPDDWVAATDPFFDPAHHPGYLAQKLQPTKHEARYGDLAVASVNLHEDHFGSAYHMRRDGRAVSSGCIAFGIERWLFALVDRWGTEHTGWPDPRDALAEVLA</sequence>
<organism evidence="2 3">
    <name type="scientific">Mangrovihabitans endophyticus</name>
    <dbReference type="NCBI Taxonomy" id="1751298"/>
    <lineage>
        <taxon>Bacteria</taxon>
        <taxon>Bacillati</taxon>
        <taxon>Actinomycetota</taxon>
        <taxon>Actinomycetes</taxon>
        <taxon>Micromonosporales</taxon>
        <taxon>Micromonosporaceae</taxon>
        <taxon>Mangrovihabitans</taxon>
    </lineage>
</organism>
<evidence type="ECO:0000313" key="2">
    <source>
        <dbReference type="EMBL" id="GGK74805.1"/>
    </source>
</evidence>
<dbReference type="GO" id="GO:0005524">
    <property type="term" value="F:ATP binding"/>
    <property type="evidence" value="ECO:0007669"/>
    <property type="project" value="InterPro"/>
</dbReference>
<dbReference type="GO" id="GO:0006418">
    <property type="term" value="P:tRNA aminoacylation for protein translation"/>
    <property type="evidence" value="ECO:0007669"/>
    <property type="project" value="InterPro"/>
</dbReference>
<accession>A0A8J3BW78</accession>
<protein>
    <recommendedName>
        <fullName evidence="1">Aminoacyl-tRNA synthetase class II (G/ P/ S/T) domain-containing protein</fullName>
    </recommendedName>
</protein>
<evidence type="ECO:0000313" key="3">
    <source>
        <dbReference type="Proteomes" id="UP000656042"/>
    </source>
</evidence>
<reference evidence="2" key="2">
    <citation type="submission" date="2020-09" db="EMBL/GenBank/DDBJ databases">
        <authorList>
            <person name="Sun Q."/>
            <person name="Zhou Y."/>
        </authorList>
    </citation>
    <scope>NUCLEOTIDE SEQUENCE</scope>
    <source>
        <strain evidence="2">CGMCC 4.7299</strain>
    </source>
</reference>
<feature type="domain" description="Aminoacyl-tRNA synthetase class II (G/ P/ S/T)" evidence="1">
    <location>
        <begin position="115"/>
        <end position="269"/>
    </location>
</feature>
<dbReference type="InterPro" id="IPR045864">
    <property type="entry name" value="aa-tRNA-synth_II/BPL/LPL"/>
</dbReference>